<keyword evidence="1" id="KW-0863">Zinc-finger</keyword>
<evidence type="ECO:0000259" key="3">
    <source>
        <dbReference type="PROSITE" id="PS50966"/>
    </source>
</evidence>
<dbReference type="GO" id="GO:0008270">
    <property type="term" value="F:zinc ion binding"/>
    <property type="evidence" value="ECO:0007669"/>
    <property type="project" value="UniProtKB-KW"/>
</dbReference>
<dbReference type="PANTHER" id="PTHR47718:SF13">
    <property type="entry name" value="OS09G0290500 PROTEIN"/>
    <property type="match status" value="1"/>
</dbReference>
<dbReference type="Pfam" id="PF04434">
    <property type="entry name" value="SWIM"/>
    <property type="match status" value="1"/>
</dbReference>
<dbReference type="InterPro" id="IPR007527">
    <property type="entry name" value="Znf_SWIM"/>
</dbReference>
<protein>
    <submittedName>
        <fullName evidence="4">Os01g0519700 protein</fullName>
    </submittedName>
</protein>
<proteinExistence type="predicted"/>
<organism evidence="4 5">
    <name type="scientific">Oryza sativa subsp. japonica</name>
    <name type="common">Rice</name>
    <dbReference type="NCBI Taxonomy" id="39947"/>
    <lineage>
        <taxon>Eukaryota</taxon>
        <taxon>Viridiplantae</taxon>
        <taxon>Streptophyta</taxon>
        <taxon>Embryophyta</taxon>
        <taxon>Tracheophyta</taxon>
        <taxon>Spermatophyta</taxon>
        <taxon>Magnoliopsida</taxon>
        <taxon>Liliopsida</taxon>
        <taxon>Poales</taxon>
        <taxon>Poaceae</taxon>
        <taxon>BOP clade</taxon>
        <taxon>Oryzoideae</taxon>
        <taxon>Oryzeae</taxon>
        <taxon>Oryzinae</taxon>
        <taxon>Oryza</taxon>
        <taxon>Oryza sativa</taxon>
    </lineage>
</organism>
<feature type="compositionally biased region" description="Basic residues" evidence="2">
    <location>
        <begin position="220"/>
        <end position="232"/>
    </location>
</feature>
<keyword evidence="5" id="KW-1185">Reference proteome</keyword>
<feature type="domain" description="SWIM-type" evidence="3">
    <location>
        <begin position="59"/>
        <end position="110"/>
    </location>
</feature>
<dbReference type="Gramene" id="Os01t0519700-00">
    <property type="protein sequence ID" value="Os01t0519700-00"/>
    <property type="gene ID" value="Os01g0519700"/>
</dbReference>
<dbReference type="AlphaFoldDB" id="A0A0P0V3P7"/>
<gene>
    <name evidence="4" type="ordered locus">Os01g0519700</name>
    <name evidence="4" type="ORF">OSNPB_010519700</name>
</gene>
<keyword evidence="1" id="KW-0479">Metal-binding</keyword>
<dbReference type="OMA" id="KEDTHEQ"/>
<evidence type="ECO:0000313" key="4">
    <source>
        <dbReference type="EMBL" id="BAS72442.1"/>
    </source>
</evidence>
<dbReference type="Proteomes" id="UP000059680">
    <property type="component" value="Chromosome 1"/>
</dbReference>
<dbReference type="PaxDb" id="39947-A0A0P0V3P7"/>
<evidence type="ECO:0000256" key="1">
    <source>
        <dbReference type="PROSITE-ProRule" id="PRU00325"/>
    </source>
</evidence>
<dbReference type="PROSITE" id="PS50966">
    <property type="entry name" value="ZF_SWIM"/>
    <property type="match status" value="1"/>
</dbReference>
<dbReference type="EMBL" id="AP014957">
    <property type="protein sequence ID" value="BAS72442.1"/>
    <property type="molecule type" value="Genomic_DNA"/>
</dbReference>
<evidence type="ECO:0000256" key="2">
    <source>
        <dbReference type="SAM" id="MobiDB-lite"/>
    </source>
</evidence>
<accession>A0A0P0V3P7</accession>
<keyword evidence="1" id="KW-0862">Zinc</keyword>
<dbReference type="InParanoid" id="A0A0P0V3P7"/>
<dbReference type="eggNOG" id="ENOG502RYFA">
    <property type="taxonomic scope" value="Eukaryota"/>
</dbReference>
<sequence>MRRNEAEMDARASQSVPFTKISAARFFTHVIFREVRAEIRKICKWVILEVRQLDEARRYSIASKYDHKVHGEVSCSFDGALLMGVKCYCQMMDSKEIPCSHIFTVLKYLRIDIIPQCCVAVRWTLQAKAAFPSIRTANVHEWSEQMDQYRLLRNIANEALVKASLSFERSQQVIDFFENFMREGAENEGSVNETTLGPLPAHFSASNQPSGERVLDPHKIVPKGRIPSKRLKPCRESYANKRASH</sequence>
<dbReference type="STRING" id="39947.A0A0P0V3P7"/>
<reference evidence="4 5" key="2">
    <citation type="journal article" date="2013" name="Plant Cell Physiol.">
        <title>Rice Annotation Project Database (RAP-DB): an integrative and interactive database for rice genomics.</title>
        <authorList>
            <person name="Sakai H."/>
            <person name="Lee S.S."/>
            <person name="Tanaka T."/>
            <person name="Numa H."/>
            <person name="Kim J."/>
            <person name="Kawahara Y."/>
            <person name="Wakimoto H."/>
            <person name="Yang C.C."/>
            <person name="Iwamoto M."/>
            <person name="Abe T."/>
            <person name="Yamada Y."/>
            <person name="Muto A."/>
            <person name="Inokuchi H."/>
            <person name="Ikemura T."/>
            <person name="Matsumoto T."/>
            <person name="Sasaki T."/>
            <person name="Itoh T."/>
        </authorList>
    </citation>
    <scope>NUCLEOTIDE SEQUENCE [LARGE SCALE GENOMIC DNA]</scope>
    <source>
        <strain evidence="5">cv. Nipponbare</strain>
    </source>
</reference>
<dbReference type="PANTHER" id="PTHR47718">
    <property type="entry name" value="OS01G0519700 PROTEIN"/>
    <property type="match status" value="1"/>
</dbReference>
<reference evidence="5" key="1">
    <citation type="journal article" date="2005" name="Nature">
        <title>The map-based sequence of the rice genome.</title>
        <authorList>
            <consortium name="International rice genome sequencing project (IRGSP)"/>
            <person name="Matsumoto T."/>
            <person name="Wu J."/>
            <person name="Kanamori H."/>
            <person name="Katayose Y."/>
            <person name="Fujisawa M."/>
            <person name="Namiki N."/>
            <person name="Mizuno H."/>
            <person name="Yamamoto K."/>
            <person name="Antonio B.A."/>
            <person name="Baba T."/>
            <person name="Sakata K."/>
            <person name="Nagamura Y."/>
            <person name="Aoki H."/>
            <person name="Arikawa K."/>
            <person name="Arita K."/>
            <person name="Bito T."/>
            <person name="Chiden Y."/>
            <person name="Fujitsuka N."/>
            <person name="Fukunaka R."/>
            <person name="Hamada M."/>
            <person name="Harada C."/>
            <person name="Hayashi A."/>
            <person name="Hijishita S."/>
            <person name="Honda M."/>
            <person name="Hosokawa S."/>
            <person name="Ichikawa Y."/>
            <person name="Idonuma A."/>
            <person name="Iijima M."/>
            <person name="Ikeda M."/>
            <person name="Ikeno M."/>
            <person name="Ito K."/>
            <person name="Ito S."/>
            <person name="Ito T."/>
            <person name="Ito Y."/>
            <person name="Ito Y."/>
            <person name="Iwabuchi A."/>
            <person name="Kamiya K."/>
            <person name="Karasawa W."/>
            <person name="Kurita K."/>
            <person name="Katagiri S."/>
            <person name="Kikuta A."/>
            <person name="Kobayashi H."/>
            <person name="Kobayashi N."/>
            <person name="Machita K."/>
            <person name="Maehara T."/>
            <person name="Masukawa M."/>
            <person name="Mizubayashi T."/>
            <person name="Mukai Y."/>
            <person name="Nagasaki H."/>
            <person name="Nagata Y."/>
            <person name="Naito S."/>
            <person name="Nakashima M."/>
            <person name="Nakama Y."/>
            <person name="Nakamichi Y."/>
            <person name="Nakamura M."/>
            <person name="Meguro A."/>
            <person name="Negishi M."/>
            <person name="Ohta I."/>
            <person name="Ohta T."/>
            <person name="Okamoto M."/>
            <person name="Ono N."/>
            <person name="Saji S."/>
            <person name="Sakaguchi M."/>
            <person name="Sakai K."/>
            <person name="Shibata M."/>
            <person name="Shimokawa T."/>
            <person name="Song J."/>
            <person name="Takazaki Y."/>
            <person name="Terasawa K."/>
            <person name="Tsugane M."/>
            <person name="Tsuji K."/>
            <person name="Ueda S."/>
            <person name="Waki K."/>
            <person name="Yamagata H."/>
            <person name="Yamamoto M."/>
            <person name="Yamamoto S."/>
            <person name="Yamane H."/>
            <person name="Yoshiki S."/>
            <person name="Yoshihara R."/>
            <person name="Yukawa K."/>
            <person name="Zhong H."/>
            <person name="Yano M."/>
            <person name="Yuan Q."/>
            <person name="Ouyang S."/>
            <person name="Liu J."/>
            <person name="Jones K.M."/>
            <person name="Gansberger K."/>
            <person name="Moffat K."/>
            <person name="Hill J."/>
            <person name="Bera J."/>
            <person name="Fadrosh D."/>
            <person name="Jin S."/>
            <person name="Johri S."/>
            <person name="Kim M."/>
            <person name="Overton L."/>
            <person name="Reardon M."/>
            <person name="Tsitrin T."/>
            <person name="Vuong H."/>
            <person name="Weaver B."/>
            <person name="Ciecko A."/>
            <person name="Tallon L."/>
            <person name="Jackson J."/>
            <person name="Pai G."/>
            <person name="Aken S.V."/>
            <person name="Utterback T."/>
            <person name="Reidmuller S."/>
            <person name="Feldblyum T."/>
            <person name="Hsiao J."/>
            <person name="Zismann V."/>
            <person name="Iobst S."/>
            <person name="de Vazeille A.R."/>
            <person name="Buell C.R."/>
            <person name="Ying K."/>
            <person name="Li Y."/>
            <person name="Lu T."/>
            <person name="Huang Y."/>
            <person name="Zhao Q."/>
            <person name="Feng Q."/>
            <person name="Zhang L."/>
            <person name="Zhu J."/>
            <person name="Weng Q."/>
            <person name="Mu J."/>
            <person name="Lu Y."/>
            <person name="Fan D."/>
            <person name="Liu Y."/>
            <person name="Guan J."/>
            <person name="Zhang Y."/>
            <person name="Yu S."/>
            <person name="Liu X."/>
            <person name="Zhang Y."/>
            <person name="Hong G."/>
            <person name="Han B."/>
            <person name="Choisne N."/>
            <person name="Demange N."/>
            <person name="Orjeda G."/>
            <person name="Samain S."/>
            <person name="Cattolico L."/>
            <person name="Pelletier E."/>
            <person name="Couloux A."/>
            <person name="Segurens B."/>
            <person name="Wincker P."/>
            <person name="D'Hont A."/>
            <person name="Scarpelli C."/>
            <person name="Weissenbach J."/>
            <person name="Salanoubat M."/>
            <person name="Quetier F."/>
            <person name="Yu Y."/>
            <person name="Kim H.R."/>
            <person name="Rambo T."/>
            <person name="Currie J."/>
            <person name="Collura K."/>
            <person name="Luo M."/>
            <person name="Yang T."/>
            <person name="Ammiraju J.S.S."/>
            <person name="Engler F."/>
            <person name="Soderlund C."/>
            <person name="Wing R.A."/>
            <person name="Palmer L.E."/>
            <person name="de la Bastide M."/>
            <person name="Spiegel L."/>
            <person name="Nascimento L."/>
            <person name="Zutavern T."/>
            <person name="O'Shaughnessy A."/>
            <person name="Dike S."/>
            <person name="Dedhia N."/>
            <person name="Preston R."/>
            <person name="Balija V."/>
            <person name="McCombie W.R."/>
            <person name="Chow T."/>
            <person name="Chen H."/>
            <person name="Chung M."/>
            <person name="Chen C."/>
            <person name="Shaw J."/>
            <person name="Wu H."/>
            <person name="Hsiao K."/>
            <person name="Chao Y."/>
            <person name="Chu M."/>
            <person name="Cheng C."/>
            <person name="Hour A."/>
            <person name="Lee P."/>
            <person name="Lin S."/>
            <person name="Lin Y."/>
            <person name="Liou J."/>
            <person name="Liu S."/>
            <person name="Hsing Y."/>
            <person name="Raghuvanshi S."/>
            <person name="Mohanty A."/>
            <person name="Bharti A.K."/>
            <person name="Gaur A."/>
            <person name="Gupta V."/>
            <person name="Kumar D."/>
            <person name="Ravi V."/>
            <person name="Vij S."/>
            <person name="Kapur A."/>
            <person name="Khurana P."/>
            <person name="Khurana P."/>
            <person name="Khurana J.P."/>
            <person name="Tyagi A.K."/>
            <person name="Gaikwad K."/>
            <person name="Singh A."/>
            <person name="Dalal V."/>
            <person name="Srivastava S."/>
            <person name="Dixit A."/>
            <person name="Pal A.K."/>
            <person name="Ghazi I.A."/>
            <person name="Yadav M."/>
            <person name="Pandit A."/>
            <person name="Bhargava A."/>
            <person name="Sureshbabu K."/>
            <person name="Batra K."/>
            <person name="Sharma T.R."/>
            <person name="Mohapatra T."/>
            <person name="Singh N.K."/>
            <person name="Messing J."/>
            <person name="Nelson A.B."/>
            <person name="Fuks G."/>
            <person name="Kavchok S."/>
            <person name="Keizer G."/>
            <person name="Linton E."/>
            <person name="Llaca V."/>
            <person name="Song R."/>
            <person name="Tanyolac B."/>
            <person name="Young S."/>
            <person name="Ho-Il K."/>
            <person name="Hahn J.H."/>
            <person name="Sangsakoo G."/>
            <person name="Vanavichit A."/>
            <person name="de Mattos Luiz.A.T."/>
            <person name="Zimmer P.D."/>
            <person name="Malone G."/>
            <person name="Dellagostin O."/>
            <person name="de Oliveira A.C."/>
            <person name="Bevan M."/>
            <person name="Bancroft I."/>
            <person name="Minx P."/>
            <person name="Cordum H."/>
            <person name="Wilson R."/>
            <person name="Cheng Z."/>
            <person name="Jin W."/>
            <person name="Jiang J."/>
            <person name="Leong S.A."/>
            <person name="Iwama H."/>
            <person name="Gojobori T."/>
            <person name="Itoh T."/>
            <person name="Niimura Y."/>
            <person name="Fujii Y."/>
            <person name="Habara T."/>
            <person name="Sakai H."/>
            <person name="Sato Y."/>
            <person name="Wilson G."/>
            <person name="Kumar K."/>
            <person name="McCouch S."/>
            <person name="Juretic N."/>
            <person name="Hoen D."/>
            <person name="Wright S."/>
            <person name="Bruskiewich R."/>
            <person name="Bureau T."/>
            <person name="Miyao A."/>
            <person name="Hirochika H."/>
            <person name="Nishikawa T."/>
            <person name="Kadowaki K."/>
            <person name="Sugiura M."/>
            <person name="Burr B."/>
            <person name="Sasaki T."/>
        </authorList>
    </citation>
    <scope>NUCLEOTIDE SEQUENCE [LARGE SCALE GENOMIC DNA]</scope>
    <source>
        <strain evidence="5">cv. Nipponbare</strain>
    </source>
</reference>
<feature type="region of interest" description="Disordered" evidence="2">
    <location>
        <begin position="188"/>
        <end position="245"/>
    </location>
</feature>
<reference evidence="4 5" key="3">
    <citation type="journal article" date="2013" name="Rice">
        <title>Improvement of the Oryza sativa Nipponbare reference genome using next generation sequence and optical map data.</title>
        <authorList>
            <person name="Kawahara Y."/>
            <person name="de la Bastide M."/>
            <person name="Hamilton J.P."/>
            <person name="Kanamori H."/>
            <person name="McCombie W.R."/>
            <person name="Ouyang S."/>
            <person name="Schwartz D.C."/>
            <person name="Tanaka T."/>
            <person name="Wu J."/>
            <person name="Zhou S."/>
            <person name="Childs K.L."/>
            <person name="Davidson R.M."/>
            <person name="Lin H."/>
            <person name="Quesada-Ocampo L."/>
            <person name="Vaillancourt B."/>
            <person name="Sakai H."/>
            <person name="Lee S.S."/>
            <person name="Kim J."/>
            <person name="Numa H."/>
            <person name="Itoh T."/>
            <person name="Buell C.R."/>
            <person name="Matsumoto T."/>
        </authorList>
    </citation>
    <scope>NUCLEOTIDE SEQUENCE [LARGE SCALE GENOMIC DNA]</scope>
    <source>
        <strain evidence="5">cv. Nipponbare</strain>
    </source>
</reference>
<name>A0A0P0V3P7_ORYSJ</name>
<evidence type="ECO:0000313" key="5">
    <source>
        <dbReference type="Proteomes" id="UP000059680"/>
    </source>
</evidence>